<keyword evidence="1" id="KW-0378">Hydrolase</keyword>
<dbReference type="EMBL" id="RFFI01000100">
    <property type="protein sequence ID" value="RMI06660.1"/>
    <property type="molecule type" value="Genomic_DNA"/>
</dbReference>
<sequence>MTPRSPARSLGLPAWLALLLLLAGCAPDATTPESGPAPDPAAATGPAYQDPAPRASAAEVPDGVVPTRVRIPRLGVDSTLEDLAVGADGRITPPVDWQRAGWYSGGVVPGEVGPAVLAGHVDSPDGPAVFWDLADLAAGDEVVVTLSDGTDRTFTVDRALHAAKAEFPTSDVYRPTPTPQLRLITCSGDWDPATGHYEDNLVVFASATA</sequence>
<keyword evidence="5" id="KW-1185">Reference proteome</keyword>
<dbReference type="RefSeq" id="WP_122150556.1">
    <property type="nucleotide sequence ID" value="NZ_RFFI01000100.1"/>
</dbReference>
<dbReference type="AlphaFoldDB" id="A0A3M2J423"/>
<dbReference type="CDD" id="cd05829">
    <property type="entry name" value="Sortase_F"/>
    <property type="match status" value="1"/>
</dbReference>
<dbReference type="OrthoDB" id="525039at2"/>
<reference evidence="4 5" key="1">
    <citation type="submission" date="2018-10" db="EMBL/GenBank/DDBJ databases">
        <title>Isolation, diversity and antifungal activity of actinobacteria from wheat.</title>
        <authorList>
            <person name="Han C."/>
        </authorList>
    </citation>
    <scope>NUCLEOTIDE SEQUENCE [LARGE SCALE GENOMIC DNA]</scope>
    <source>
        <strain evidence="4 5">NEAU-YY56</strain>
    </source>
</reference>
<dbReference type="Proteomes" id="UP000269289">
    <property type="component" value="Unassembled WGS sequence"/>
</dbReference>
<protein>
    <submittedName>
        <fullName evidence="4">Class F sortase</fullName>
    </submittedName>
</protein>
<name>A0A3M2J423_9CELL</name>
<organism evidence="4 5">
    <name type="scientific">Cellulomonas triticagri</name>
    <dbReference type="NCBI Taxonomy" id="2483352"/>
    <lineage>
        <taxon>Bacteria</taxon>
        <taxon>Bacillati</taxon>
        <taxon>Actinomycetota</taxon>
        <taxon>Actinomycetes</taxon>
        <taxon>Micrococcales</taxon>
        <taxon>Cellulomonadaceae</taxon>
        <taxon>Cellulomonas</taxon>
    </lineage>
</organism>
<keyword evidence="3" id="KW-0732">Signal</keyword>
<dbReference type="GO" id="GO:0016787">
    <property type="term" value="F:hydrolase activity"/>
    <property type="evidence" value="ECO:0007669"/>
    <property type="project" value="UniProtKB-KW"/>
</dbReference>
<evidence type="ECO:0000313" key="4">
    <source>
        <dbReference type="EMBL" id="RMI06660.1"/>
    </source>
</evidence>
<dbReference type="NCBIfam" id="NF033748">
    <property type="entry name" value="class_F_sortase"/>
    <property type="match status" value="1"/>
</dbReference>
<evidence type="ECO:0000256" key="1">
    <source>
        <dbReference type="ARBA" id="ARBA00022801"/>
    </source>
</evidence>
<evidence type="ECO:0000256" key="2">
    <source>
        <dbReference type="SAM" id="MobiDB-lite"/>
    </source>
</evidence>
<dbReference type="Gene3D" id="2.40.260.10">
    <property type="entry name" value="Sortase"/>
    <property type="match status" value="1"/>
</dbReference>
<dbReference type="PROSITE" id="PS51257">
    <property type="entry name" value="PROKAR_LIPOPROTEIN"/>
    <property type="match status" value="1"/>
</dbReference>
<dbReference type="InterPro" id="IPR005754">
    <property type="entry name" value="Sortase"/>
</dbReference>
<feature type="region of interest" description="Disordered" evidence="2">
    <location>
        <begin position="30"/>
        <end position="63"/>
    </location>
</feature>
<comment type="caution">
    <text evidence="4">The sequence shown here is derived from an EMBL/GenBank/DDBJ whole genome shotgun (WGS) entry which is preliminary data.</text>
</comment>
<evidence type="ECO:0000313" key="5">
    <source>
        <dbReference type="Proteomes" id="UP000269289"/>
    </source>
</evidence>
<evidence type="ECO:0000256" key="3">
    <source>
        <dbReference type="SAM" id="SignalP"/>
    </source>
</evidence>
<dbReference type="SUPFAM" id="SSF63817">
    <property type="entry name" value="Sortase"/>
    <property type="match status" value="1"/>
</dbReference>
<dbReference type="InterPro" id="IPR042001">
    <property type="entry name" value="Sortase_F"/>
</dbReference>
<dbReference type="InterPro" id="IPR023365">
    <property type="entry name" value="Sortase_dom-sf"/>
</dbReference>
<feature type="chain" id="PRO_5038404100" evidence="3">
    <location>
        <begin position="29"/>
        <end position="209"/>
    </location>
</feature>
<proteinExistence type="predicted"/>
<feature type="signal peptide" evidence="3">
    <location>
        <begin position="1"/>
        <end position="28"/>
    </location>
</feature>
<accession>A0A3M2J423</accession>
<dbReference type="Pfam" id="PF04203">
    <property type="entry name" value="Sortase"/>
    <property type="match status" value="1"/>
</dbReference>
<gene>
    <name evidence="4" type="ORF">EBM89_15685</name>
</gene>